<dbReference type="EMBL" id="KL198011">
    <property type="protein sequence ID" value="KDQ24298.1"/>
    <property type="molecule type" value="Genomic_DNA"/>
</dbReference>
<dbReference type="InterPro" id="IPR027417">
    <property type="entry name" value="P-loop_NTPase"/>
</dbReference>
<evidence type="ECO:0000256" key="6">
    <source>
        <dbReference type="ARBA" id="ARBA00022840"/>
    </source>
</evidence>
<evidence type="ECO:0000256" key="8">
    <source>
        <dbReference type="ARBA" id="ARBA00023125"/>
    </source>
</evidence>
<dbReference type="InterPro" id="IPR050311">
    <property type="entry name" value="ORC1/CDC6"/>
</dbReference>
<dbReference type="SUPFAM" id="SSF52540">
    <property type="entry name" value="P-loop containing nucleoside triphosphate hydrolases"/>
    <property type="match status" value="1"/>
</dbReference>
<dbReference type="PROSITE" id="PS51038">
    <property type="entry name" value="BAH"/>
    <property type="match status" value="1"/>
</dbReference>
<proteinExistence type="inferred from homology"/>
<comment type="similarity">
    <text evidence="2 10">Belongs to the ORC1 family.</text>
</comment>
<reference evidence="14" key="1">
    <citation type="journal article" date="2014" name="Proc. Natl. Acad. Sci. U.S.A.">
        <title>Extensive sampling of basidiomycete genomes demonstrates inadequacy of the white-rot/brown-rot paradigm for wood decay fungi.</title>
        <authorList>
            <person name="Riley R."/>
            <person name="Salamov A.A."/>
            <person name="Brown D.W."/>
            <person name="Nagy L.G."/>
            <person name="Floudas D."/>
            <person name="Held B.W."/>
            <person name="Levasseur A."/>
            <person name="Lombard V."/>
            <person name="Morin E."/>
            <person name="Otillar R."/>
            <person name="Lindquist E.A."/>
            <person name="Sun H."/>
            <person name="LaButti K.M."/>
            <person name="Schmutz J."/>
            <person name="Jabbour D."/>
            <person name="Luo H."/>
            <person name="Baker S.E."/>
            <person name="Pisabarro A.G."/>
            <person name="Walton J.D."/>
            <person name="Blanchette R.A."/>
            <person name="Henrissat B."/>
            <person name="Martin F."/>
            <person name="Cullen D."/>
            <person name="Hibbett D.S."/>
            <person name="Grigoriev I.V."/>
        </authorList>
    </citation>
    <scope>NUCLEOTIDE SEQUENCE [LARGE SCALE GENOMIC DNA]</scope>
    <source>
        <strain evidence="14">PC15</strain>
    </source>
</reference>
<dbReference type="Gene3D" id="2.30.30.490">
    <property type="match status" value="1"/>
</dbReference>
<dbReference type="HOGENOM" id="CLU_012774_1_0_1"/>
<accession>A0A067N8F6</accession>
<evidence type="ECO:0000313" key="14">
    <source>
        <dbReference type="Proteomes" id="UP000027073"/>
    </source>
</evidence>
<gene>
    <name evidence="13" type="ORF">PLEOSDRAFT_62188</name>
</gene>
<dbReference type="FunFam" id="3.40.50.300:FF:000199">
    <property type="entry name" value="Origin recognition complex subunit 1"/>
    <property type="match status" value="1"/>
</dbReference>
<keyword evidence="7" id="KW-0460">Magnesium</keyword>
<keyword evidence="5 10" id="KW-0547">Nucleotide-binding</keyword>
<dbReference type="SMART" id="SM00382">
    <property type="entry name" value="AAA"/>
    <property type="match status" value="1"/>
</dbReference>
<evidence type="ECO:0000256" key="11">
    <source>
        <dbReference type="SAM" id="MobiDB-lite"/>
    </source>
</evidence>
<evidence type="ECO:0000256" key="1">
    <source>
        <dbReference type="ARBA" id="ARBA00004123"/>
    </source>
</evidence>
<feature type="compositionally biased region" description="Low complexity" evidence="11">
    <location>
        <begin position="213"/>
        <end position="226"/>
    </location>
</feature>
<dbReference type="Proteomes" id="UP000027073">
    <property type="component" value="Unassembled WGS sequence"/>
</dbReference>
<evidence type="ECO:0000256" key="3">
    <source>
        <dbReference type="ARBA" id="ARBA00022705"/>
    </source>
</evidence>
<feature type="region of interest" description="Disordered" evidence="11">
    <location>
        <begin position="1"/>
        <end position="39"/>
    </location>
</feature>
<feature type="compositionally biased region" description="Acidic residues" evidence="11">
    <location>
        <begin position="338"/>
        <end position="349"/>
    </location>
</feature>
<feature type="region of interest" description="Disordered" evidence="11">
    <location>
        <begin position="300"/>
        <end position="480"/>
    </location>
</feature>
<dbReference type="PANTHER" id="PTHR10763">
    <property type="entry name" value="CELL DIVISION CONTROL PROTEIN 6-RELATED"/>
    <property type="match status" value="1"/>
</dbReference>
<dbReference type="GO" id="GO:0016887">
    <property type="term" value="F:ATP hydrolysis activity"/>
    <property type="evidence" value="ECO:0007669"/>
    <property type="project" value="InterPro"/>
</dbReference>
<dbReference type="InterPro" id="IPR001025">
    <property type="entry name" value="BAH_dom"/>
</dbReference>
<dbReference type="GO" id="GO:0033314">
    <property type="term" value="P:mitotic DNA replication checkpoint signaling"/>
    <property type="evidence" value="ECO:0007669"/>
    <property type="project" value="TreeGrafter"/>
</dbReference>
<dbReference type="GO" id="GO:0005524">
    <property type="term" value="F:ATP binding"/>
    <property type="evidence" value="ECO:0007669"/>
    <property type="project" value="UniProtKB-KW"/>
</dbReference>
<feature type="region of interest" description="Disordered" evidence="11">
    <location>
        <begin position="200"/>
        <end position="244"/>
    </location>
</feature>
<dbReference type="OrthoDB" id="1926878at2759"/>
<sequence>MSIPTTPRRSKRFQPLLSPSKRQDTHTPPPVSWARAPIHERPTVVETDLFDEEQARIAGAEDPTDYSTCRTLYYDELIRYSTPPQRAKARSRASKQSKSEPAERYKVGDTVLVTTASRHPSIAVISGMWEVKPSDGMEENNGGEEGNPEDAFKIRIHWYLRHSDLPKIRAAREHYENEVYYSVASSVLIRPSSIQSHCLISTTPPSKETTKLSRWSIPSTSTSSRRTSSKSKPKSSSNVTDPSLSDEHTYYCHLAVHSRRGIFYEFSWPDHLSYALSAMEGDPSDASAWDLSPVDIVRLEKGEKEKEKTSKPATKARGRPRKGGKVGRATRKVKGGDEPLDEEDREEVESQPSGDEYQASVASEDDGQGSDPFELPQQNEDTDDEGSQEEEDDESEDEYDVPQTPTRKRKRAAQATPRKSPRKSKSLLVSSFATPRKPRRAALAQPTPHSKAALAKRRKVAYKRRKQLGSEGSVGGEDEDDGVINIGGVAGVGGSSGLSTYALGVGSGDADNLPDDPWVRAMYMLHVGSRPDALPCREREFQKVLRSVSELLEEGSGGCIYISGVPGTGKTATVHAVVRELKRQAEQNETNPFTYVEINGLRLSEPAAAYSLLWEAVSGHDVEAEGHMRISAKESLRCLTKHFAGGARGPGQHACVVLMDELDQLVTTKQDVVYNFFNWPTLVGSKLVVLAVANTMDLPERVMSGRVRSRLGMVRINFTPYDKLQLSEIVNARLAAARLASNDGGDKDGDKTVEVMKPDAIKYAAMKVSSISGDARRTNTNYSITSSFIRDCSLHERIMLAAIVKCVKREGVEEIKWGEIQHQHLAYASILPAHDEPKNKPSAYDLTLILDSLASSHALIVENPSGGAKGRGGGKIGEEERRVMLNLEQVEVQRVLGDVGGAVWKTVLG</sequence>
<dbReference type="GO" id="GO:0005664">
    <property type="term" value="C:nuclear origin of replication recognition complex"/>
    <property type="evidence" value="ECO:0007669"/>
    <property type="project" value="TreeGrafter"/>
</dbReference>
<dbReference type="InParanoid" id="A0A067N8F6"/>
<feature type="compositionally biased region" description="Basic residues" evidence="11">
    <location>
        <begin position="454"/>
        <end position="467"/>
    </location>
</feature>
<feature type="compositionally biased region" description="Basic and acidic residues" evidence="11">
    <location>
        <begin position="300"/>
        <end position="310"/>
    </location>
</feature>
<dbReference type="CDD" id="cd00009">
    <property type="entry name" value="AAA"/>
    <property type="match status" value="1"/>
</dbReference>
<dbReference type="GO" id="GO:0046872">
    <property type="term" value="F:metal ion binding"/>
    <property type="evidence" value="ECO:0007669"/>
    <property type="project" value="UniProtKB-KW"/>
</dbReference>
<comment type="function">
    <text evidence="10">Component of the origin recognition complex (ORC) that binds origins of replication. DNA-binding is ATP-dependent, however specific DNA sequences that define origins of replication have not been identified so far. ORC is required to assemble the pre-replication complex necessary to initiate DNA replication.</text>
</comment>
<evidence type="ECO:0000256" key="10">
    <source>
        <dbReference type="RuleBase" id="RU365058"/>
    </source>
</evidence>
<dbReference type="STRING" id="1137138.A0A067N8F6"/>
<keyword evidence="8 10" id="KW-0238">DNA-binding</keyword>
<keyword evidence="4" id="KW-0479">Metal-binding</keyword>
<comment type="subcellular location">
    <subcellularLocation>
        <location evidence="1 10">Nucleus</location>
    </subcellularLocation>
</comment>
<feature type="domain" description="BAH" evidence="12">
    <location>
        <begin position="103"/>
        <end position="267"/>
    </location>
</feature>
<dbReference type="InterPro" id="IPR003959">
    <property type="entry name" value="ATPase_AAA_core"/>
</dbReference>
<dbReference type="InterPro" id="IPR043151">
    <property type="entry name" value="BAH_sf"/>
</dbReference>
<organism evidence="13 14">
    <name type="scientific">Pleurotus ostreatus (strain PC15)</name>
    <name type="common">Oyster mushroom</name>
    <dbReference type="NCBI Taxonomy" id="1137138"/>
    <lineage>
        <taxon>Eukaryota</taxon>
        <taxon>Fungi</taxon>
        <taxon>Dikarya</taxon>
        <taxon>Basidiomycota</taxon>
        <taxon>Agaricomycotina</taxon>
        <taxon>Agaricomycetes</taxon>
        <taxon>Agaricomycetidae</taxon>
        <taxon>Agaricales</taxon>
        <taxon>Pleurotineae</taxon>
        <taxon>Pleurotaceae</taxon>
        <taxon>Pleurotus</taxon>
    </lineage>
</organism>
<dbReference type="PANTHER" id="PTHR10763:SF23">
    <property type="entry name" value="ORIGIN RECOGNITION COMPLEX SUBUNIT 1"/>
    <property type="match status" value="1"/>
</dbReference>
<dbReference type="Pfam" id="PF00004">
    <property type="entry name" value="AAA"/>
    <property type="match status" value="1"/>
</dbReference>
<dbReference type="GO" id="GO:0003682">
    <property type="term" value="F:chromatin binding"/>
    <property type="evidence" value="ECO:0007669"/>
    <property type="project" value="InterPro"/>
</dbReference>
<name>A0A067N8F6_PLEO1</name>
<evidence type="ECO:0000256" key="4">
    <source>
        <dbReference type="ARBA" id="ARBA00022723"/>
    </source>
</evidence>
<evidence type="ECO:0000313" key="13">
    <source>
        <dbReference type="EMBL" id="KDQ24298.1"/>
    </source>
</evidence>
<dbReference type="GO" id="GO:0006270">
    <property type="term" value="P:DNA replication initiation"/>
    <property type="evidence" value="ECO:0007669"/>
    <property type="project" value="TreeGrafter"/>
</dbReference>
<evidence type="ECO:0000256" key="2">
    <source>
        <dbReference type="ARBA" id="ARBA00008398"/>
    </source>
</evidence>
<evidence type="ECO:0000256" key="7">
    <source>
        <dbReference type="ARBA" id="ARBA00022842"/>
    </source>
</evidence>
<evidence type="ECO:0000259" key="12">
    <source>
        <dbReference type="PROSITE" id="PS51038"/>
    </source>
</evidence>
<keyword evidence="6 10" id="KW-0067">ATP-binding</keyword>
<keyword evidence="9 10" id="KW-0539">Nucleus</keyword>
<dbReference type="InterPro" id="IPR003593">
    <property type="entry name" value="AAA+_ATPase"/>
</dbReference>
<keyword evidence="3 10" id="KW-0235">DNA replication</keyword>
<evidence type="ECO:0000256" key="5">
    <source>
        <dbReference type="ARBA" id="ARBA00022741"/>
    </source>
</evidence>
<dbReference type="Gene3D" id="3.40.50.300">
    <property type="entry name" value="P-loop containing nucleotide triphosphate hydrolases"/>
    <property type="match status" value="1"/>
</dbReference>
<protein>
    <recommendedName>
        <fullName evidence="10">Origin recognition complex subunit 1</fullName>
    </recommendedName>
</protein>
<dbReference type="AlphaFoldDB" id="A0A067N8F6"/>
<feature type="region of interest" description="Disordered" evidence="11">
    <location>
        <begin position="84"/>
        <end position="104"/>
    </location>
</feature>
<dbReference type="VEuPathDB" id="FungiDB:PLEOSDRAFT_62188"/>
<evidence type="ECO:0000256" key="9">
    <source>
        <dbReference type="ARBA" id="ARBA00023242"/>
    </source>
</evidence>
<feature type="compositionally biased region" description="Acidic residues" evidence="11">
    <location>
        <begin position="380"/>
        <end position="400"/>
    </location>
</feature>
<dbReference type="GO" id="GO:0003688">
    <property type="term" value="F:DNA replication origin binding"/>
    <property type="evidence" value="ECO:0007669"/>
    <property type="project" value="UniProtKB-ARBA"/>
</dbReference>
<comment type="subunit">
    <text evidence="10">ORC is composed of six subunits.</text>
</comment>
<feature type="compositionally biased region" description="Basic residues" evidence="11">
    <location>
        <begin position="314"/>
        <end position="333"/>
    </location>
</feature>